<dbReference type="GO" id="GO:0016787">
    <property type="term" value="F:hydrolase activity"/>
    <property type="evidence" value="ECO:0007669"/>
    <property type="project" value="UniProtKB-KW"/>
</dbReference>
<dbReference type="PANTHER" id="PTHR16222">
    <property type="entry name" value="ADP-RIBOSYLGLYCOHYDROLASE"/>
    <property type="match status" value="1"/>
</dbReference>
<protein>
    <submittedName>
        <fullName evidence="4">ADP-ribosylglycohydrolase family protein</fullName>
    </submittedName>
</protein>
<evidence type="ECO:0000256" key="1">
    <source>
        <dbReference type="ARBA" id="ARBA00010702"/>
    </source>
</evidence>
<comment type="similarity">
    <text evidence="1">Belongs to the ADP-ribosylglycohydrolase family.</text>
</comment>
<dbReference type="AlphaFoldDB" id="A0A5C4U2T4"/>
<dbReference type="PANTHER" id="PTHR16222:SF24">
    <property type="entry name" value="ADP-RIBOSYLHYDROLASE ARH3"/>
    <property type="match status" value="1"/>
</dbReference>
<dbReference type="Proteomes" id="UP000312032">
    <property type="component" value="Unassembled WGS sequence"/>
</dbReference>
<dbReference type="OrthoDB" id="9798107at2"/>
<evidence type="ECO:0000256" key="3">
    <source>
        <dbReference type="PIRSR" id="PIRSR605502-1"/>
    </source>
</evidence>
<keyword evidence="3" id="KW-0460">Magnesium</keyword>
<feature type="binding site" evidence="3">
    <location>
        <position position="59"/>
    </location>
    <ligand>
        <name>Mg(2+)</name>
        <dbReference type="ChEBI" id="CHEBI:18420"/>
        <label>1</label>
    </ligand>
</feature>
<comment type="caution">
    <text evidence="4">The sequence shown here is derived from an EMBL/GenBank/DDBJ whole genome shotgun (WGS) entry which is preliminary data.</text>
</comment>
<evidence type="ECO:0000313" key="5">
    <source>
        <dbReference type="Proteomes" id="UP000312032"/>
    </source>
</evidence>
<dbReference type="InterPro" id="IPR036705">
    <property type="entry name" value="Ribosyl_crysJ1_sf"/>
</dbReference>
<dbReference type="EMBL" id="VDHJ01000009">
    <property type="protein sequence ID" value="TNL96808.1"/>
    <property type="molecule type" value="Genomic_DNA"/>
</dbReference>
<organism evidence="4 5">
    <name type="scientific">Corynebacterium tapiri</name>
    <dbReference type="NCBI Taxonomy" id="1448266"/>
    <lineage>
        <taxon>Bacteria</taxon>
        <taxon>Bacillati</taxon>
        <taxon>Actinomycetota</taxon>
        <taxon>Actinomycetes</taxon>
        <taxon>Mycobacteriales</taxon>
        <taxon>Corynebacteriaceae</taxon>
        <taxon>Corynebacterium</taxon>
    </lineage>
</organism>
<sequence length="302" mass="32130">MTTSALDRAQGILYGQFIGDSLGSLVEFRTSEEIAQAYPEGVRELAAGGPFDLAAGQPTDDSELAVTLARSIVRAGGYEGADVVPAYERWAESDPVYIGPDSSMALVHGSPDAGSQENGALMRVSPLAVAFRPAEAAEHARYDAEVTHPNPLTVEVNAVYAGALSAVLEHGLDAQGALDQLISRATGELREFIDRSRTHLPGDFLLQMGSVNKAVAALVWELEHGTEFEESLVRVIGRGGDTDTNAAIAGAFLGGVYGVEGIPQRWRTVIDRVRPAGRPEEYWPGDVEALAQQLLDVRSSTS</sequence>
<dbReference type="RefSeq" id="WP_139465837.1">
    <property type="nucleotide sequence ID" value="NZ_VDHJ01000009.1"/>
</dbReference>
<keyword evidence="2 4" id="KW-0378">Hydrolase</keyword>
<feature type="binding site" evidence="3">
    <location>
        <position position="61"/>
    </location>
    <ligand>
        <name>Mg(2+)</name>
        <dbReference type="ChEBI" id="CHEBI:18420"/>
        <label>1</label>
    </ligand>
</feature>
<proteinExistence type="inferred from homology"/>
<dbReference type="SUPFAM" id="SSF101478">
    <property type="entry name" value="ADP-ribosylglycohydrolase"/>
    <property type="match status" value="1"/>
</dbReference>
<feature type="binding site" evidence="3">
    <location>
        <position position="241"/>
    </location>
    <ligand>
        <name>Mg(2+)</name>
        <dbReference type="ChEBI" id="CHEBI:18420"/>
        <label>1</label>
    </ligand>
</feature>
<dbReference type="Pfam" id="PF03747">
    <property type="entry name" value="ADP_ribosyl_GH"/>
    <property type="match status" value="1"/>
</dbReference>
<feature type="binding site" evidence="3">
    <location>
        <position position="243"/>
    </location>
    <ligand>
        <name>Mg(2+)</name>
        <dbReference type="ChEBI" id="CHEBI:18420"/>
        <label>1</label>
    </ligand>
</feature>
<feature type="binding site" evidence="3">
    <location>
        <position position="60"/>
    </location>
    <ligand>
        <name>Mg(2+)</name>
        <dbReference type="ChEBI" id="CHEBI:18420"/>
        <label>1</label>
    </ligand>
</feature>
<dbReference type="InterPro" id="IPR050792">
    <property type="entry name" value="ADP-ribosylglycohydrolase"/>
</dbReference>
<accession>A0A5C4U2T4</accession>
<dbReference type="GO" id="GO:0046872">
    <property type="term" value="F:metal ion binding"/>
    <property type="evidence" value="ECO:0007669"/>
    <property type="project" value="UniProtKB-KW"/>
</dbReference>
<keyword evidence="5" id="KW-1185">Reference proteome</keyword>
<keyword evidence="3" id="KW-0479">Metal-binding</keyword>
<dbReference type="Gene3D" id="1.10.4080.10">
    <property type="entry name" value="ADP-ribosylation/Crystallin J1"/>
    <property type="match status" value="1"/>
</dbReference>
<gene>
    <name evidence="4" type="ORF">FHE74_07240</name>
</gene>
<evidence type="ECO:0000256" key="2">
    <source>
        <dbReference type="ARBA" id="ARBA00022801"/>
    </source>
</evidence>
<dbReference type="InterPro" id="IPR005502">
    <property type="entry name" value="Ribosyl_crysJ1"/>
</dbReference>
<reference evidence="4 5" key="1">
    <citation type="submission" date="2019-06" db="EMBL/GenBank/DDBJ databases">
        <authorList>
            <person name="Li J."/>
        </authorList>
    </citation>
    <scope>NUCLEOTIDE SEQUENCE [LARGE SCALE GENOMIC DNA]</scope>
    <source>
        <strain evidence="4 5">LMG 28165</strain>
    </source>
</reference>
<feature type="binding site" evidence="3">
    <location>
        <position position="244"/>
    </location>
    <ligand>
        <name>Mg(2+)</name>
        <dbReference type="ChEBI" id="CHEBI:18420"/>
        <label>1</label>
    </ligand>
</feature>
<evidence type="ECO:0000313" key="4">
    <source>
        <dbReference type="EMBL" id="TNL96808.1"/>
    </source>
</evidence>
<name>A0A5C4U2T4_9CORY</name>
<comment type="cofactor">
    <cofactor evidence="3">
        <name>Mg(2+)</name>
        <dbReference type="ChEBI" id="CHEBI:18420"/>
    </cofactor>
    <text evidence="3">Binds 2 magnesium ions per subunit.</text>
</comment>